<evidence type="ECO:0000256" key="1">
    <source>
        <dbReference type="SAM" id="MobiDB-lite"/>
    </source>
</evidence>
<accession>A0A232LP76</accession>
<gene>
    <name evidence="2" type="ORF">Egran_06262</name>
</gene>
<dbReference type="EMBL" id="NPHW01006259">
    <property type="protein sequence ID" value="OXV05970.1"/>
    <property type="molecule type" value="Genomic_DNA"/>
</dbReference>
<comment type="caution">
    <text evidence="2">The sequence shown here is derived from an EMBL/GenBank/DDBJ whole genome shotgun (WGS) entry which is preliminary data.</text>
</comment>
<protein>
    <recommendedName>
        <fullName evidence="4">Reverse transcriptase Ty1/copia-type domain-containing protein</fullName>
    </recommendedName>
</protein>
<proteinExistence type="predicted"/>
<dbReference type="Proteomes" id="UP000243515">
    <property type="component" value="Unassembled WGS sequence"/>
</dbReference>
<evidence type="ECO:0000313" key="2">
    <source>
        <dbReference type="EMBL" id="OXV05970.1"/>
    </source>
</evidence>
<name>A0A232LP76_9EURO</name>
<evidence type="ECO:0008006" key="4">
    <source>
        <dbReference type="Google" id="ProtNLM"/>
    </source>
</evidence>
<dbReference type="OrthoDB" id="4356562at2759"/>
<organism evidence="2 3">
    <name type="scientific">Elaphomyces granulatus</name>
    <dbReference type="NCBI Taxonomy" id="519963"/>
    <lineage>
        <taxon>Eukaryota</taxon>
        <taxon>Fungi</taxon>
        <taxon>Dikarya</taxon>
        <taxon>Ascomycota</taxon>
        <taxon>Pezizomycotina</taxon>
        <taxon>Eurotiomycetes</taxon>
        <taxon>Eurotiomycetidae</taxon>
        <taxon>Eurotiales</taxon>
        <taxon>Elaphomycetaceae</taxon>
        <taxon>Elaphomyces</taxon>
    </lineage>
</organism>
<dbReference type="AlphaFoldDB" id="A0A232LP76"/>
<reference evidence="2 3" key="1">
    <citation type="journal article" date="2015" name="Environ. Microbiol.">
        <title>Metagenome sequence of Elaphomyces granulatus from sporocarp tissue reveals Ascomycota ectomycorrhizal fingerprints of genome expansion and a Proteobacteria-rich microbiome.</title>
        <authorList>
            <person name="Quandt C.A."/>
            <person name="Kohler A."/>
            <person name="Hesse C.N."/>
            <person name="Sharpton T.J."/>
            <person name="Martin F."/>
            <person name="Spatafora J.W."/>
        </authorList>
    </citation>
    <scope>NUCLEOTIDE SEQUENCE [LARGE SCALE GENOMIC DNA]</scope>
    <source>
        <strain evidence="2 3">OSC145934</strain>
    </source>
</reference>
<feature type="region of interest" description="Disordered" evidence="1">
    <location>
        <begin position="52"/>
        <end position="97"/>
    </location>
</feature>
<keyword evidence="3" id="KW-1185">Reference proteome</keyword>
<feature type="compositionally biased region" description="Polar residues" evidence="1">
    <location>
        <begin position="73"/>
        <end position="97"/>
    </location>
</feature>
<feature type="compositionally biased region" description="Basic and acidic residues" evidence="1">
    <location>
        <begin position="59"/>
        <end position="72"/>
    </location>
</feature>
<evidence type="ECO:0000313" key="3">
    <source>
        <dbReference type="Proteomes" id="UP000243515"/>
    </source>
</evidence>
<sequence>MAKYPMRELGPLKWFLGIRAIRDRETRRLWLCQDSYIKSIVNRYNLEDYRPTSVPLPPERLEKHDKQAEKSQIHQYQQKPVQQASFANTSKTPVHAI</sequence>